<dbReference type="InterPro" id="IPR036354">
    <property type="entry name" value="Prot_inh_pot1_sf"/>
</dbReference>
<name>A0A2I0IVD3_PUNGR</name>
<protein>
    <submittedName>
        <fullName evidence="5">Uncharacterized protein</fullName>
    </submittedName>
</protein>
<organism evidence="5 6">
    <name type="scientific">Punica granatum</name>
    <name type="common">Pomegranate</name>
    <dbReference type="NCBI Taxonomy" id="22663"/>
    <lineage>
        <taxon>Eukaryota</taxon>
        <taxon>Viridiplantae</taxon>
        <taxon>Streptophyta</taxon>
        <taxon>Embryophyta</taxon>
        <taxon>Tracheophyta</taxon>
        <taxon>Spermatophyta</taxon>
        <taxon>Magnoliopsida</taxon>
        <taxon>eudicotyledons</taxon>
        <taxon>Gunneridae</taxon>
        <taxon>Pentapetalae</taxon>
        <taxon>rosids</taxon>
        <taxon>malvids</taxon>
        <taxon>Myrtales</taxon>
        <taxon>Lythraceae</taxon>
        <taxon>Punica</taxon>
    </lineage>
</organism>
<feature type="chain" id="PRO_5014155586" evidence="4">
    <location>
        <begin position="19"/>
        <end position="77"/>
    </location>
</feature>
<gene>
    <name evidence="5" type="ORF">CRG98_031625</name>
</gene>
<sequence>MGCTTLLLCLTIREELVAEAGREKWGAAVTTIISENPNEYVETIPRSVTAITSNYISSCVLVFVDDSCIVTRVPNIG</sequence>
<keyword evidence="2" id="KW-0646">Protease inhibitor</keyword>
<comment type="similarity">
    <text evidence="1">Belongs to the protease inhibitor I13 (potato type I serine protease inhibitor) family.</text>
</comment>
<evidence type="ECO:0000313" key="5">
    <source>
        <dbReference type="EMBL" id="PKI47961.1"/>
    </source>
</evidence>
<comment type="caution">
    <text evidence="5">The sequence shown here is derived from an EMBL/GenBank/DDBJ whole genome shotgun (WGS) entry which is preliminary data.</text>
</comment>
<dbReference type="InterPro" id="IPR000864">
    <property type="entry name" value="Prot_inh_pot1"/>
</dbReference>
<dbReference type="Proteomes" id="UP000233551">
    <property type="component" value="Unassembled WGS sequence"/>
</dbReference>
<dbReference type="GO" id="GO:0009611">
    <property type="term" value="P:response to wounding"/>
    <property type="evidence" value="ECO:0007669"/>
    <property type="project" value="InterPro"/>
</dbReference>
<evidence type="ECO:0000256" key="3">
    <source>
        <dbReference type="ARBA" id="ARBA00022900"/>
    </source>
</evidence>
<accession>A0A2I0IVD3</accession>
<dbReference type="Pfam" id="PF00280">
    <property type="entry name" value="potato_inhibit"/>
    <property type="match status" value="1"/>
</dbReference>
<dbReference type="SUPFAM" id="SSF54654">
    <property type="entry name" value="CI-2 family of serine protease inhibitors"/>
    <property type="match status" value="1"/>
</dbReference>
<keyword evidence="4" id="KW-0732">Signal</keyword>
<evidence type="ECO:0000256" key="4">
    <source>
        <dbReference type="SAM" id="SignalP"/>
    </source>
</evidence>
<evidence type="ECO:0000256" key="2">
    <source>
        <dbReference type="ARBA" id="ARBA00022690"/>
    </source>
</evidence>
<feature type="signal peptide" evidence="4">
    <location>
        <begin position="1"/>
        <end position="18"/>
    </location>
</feature>
<reference evidence="5 6" key="1">
    <citation type="submission" date="2017-11" db="EMBL/GenBank/DDBJ databases">
        <title>De-novo sequencing of pomegranate (Punica granatum L.) genome.</title>
        <authorList>
            <person name="Akparov Z."/>
            <person name="Amiraslanov A."/>
            <person name="Hajiyeva S."/>
            <person name="Abbasov M."/>
            <person name="Kaur K."/>
            <person name="Hamwieh A."/>
            <person name="Solovyev V."/>
            <person name="Salamov A."/>
            <person name="Braich B."/>
            <person name="Kosarev P."/>
            <person name="Mahmoud A."/>
            <person name="Hajiyev E."/>
            <person name="Babayeva S."/>
            <person name="Izzatullayeva V."/>
            <person name="Mammadov A."/>
            <person name="Mammadov A."/>
            <person name="Sharifova S."/>
            <person name="Ojaghi J."/>
            <person name="Eynullazada K."/>
            <person name="Bayramov B."/>
            <person name="Abdulazimova A."/>
            <person name="Shahmuradov I."/>
        </authorList>
    </citation>
    <scope>NUCLEOTIDE SEQUENCE [LARGE SCALE GENOMIC DNA]</scope>
    <source>
        <strain evidence="6">cv. AG2017</strain>
        <tissue evidence="5">Leaf</tissue>
    </source>
</reference>
<evidence type="ECO:0000313" key="6">
    <source>
        <dbReference type="Proteomes" id="UP000233551"/>
    </source>
</evidence>
<proteinExistence type="inferred from homology"/>
<keyword evidence="3" id="KW-0722">Serine protease inhibitor</keyword>
<dbReference type="AlphaFoldDB" id="A0A2I0IVD3"/>
<evidence type="ECO:0000256" key="1">
    <source>
        <dbReference type="ARBA" id="ARBA00008210"/>
    </source>
</evidence>
<dbReference type="EMBL" id="PGOL01002443">
    <property type="protein sequence ID" value="PKI47961.1"/>
    <property type="molecule type" value="Genomic_DNA"/>
</dbReference>
<dbReference type="GO" id="GO:0004867">
    <property type="term" value="F:serine-type endopeptidase inhibitor activity"/>
    <property type="evidence" value="ECO:0007669"/>
    <property type="project" value="UniProtKB-KW"/>
</dbReference>
<keyword evidence="6" id="KW-1185">Reference proteome</keyword>
<dbReference type="Gene3D" id="3.30.10.10">
    <property type="entry name" value="Trypsin Inhibitor V, subunit A"/>
    <property type="match status" value="1"/>
</dbReference>